<dbReference type="InterPro" id="IPR015797">
    <property type="entry name" value="NUDIX_hydrolase-like_dom_sf"/>
</dbReference>
<feature type="domain" description="Nudix hydrolase" evidence="4">
    <location>
        <begin position="3"/>
        <end position="127"/>
    </location>
</feature>
<dbReference type="SUPFAM" id="SSF55811">
    <property type="entry name" value="Nudix"/>
    <property type="match status" value="1"/>
</dbReference>
<reference evidence="5 6" key="1">
    <citation type="submission" date="2019-08" db="EMBL/GenBank/DDBJ databases">
        <title>Bacillus genomes from the desert of Cuatro Cienegas, Coahuila.</title>
        <authorList>
            <person name="Olmedo-Alvarez G."/>
        </authorList>
    </citation>
    <scope>NUCLEOTIDE SEQUENCE [LARGE SCALE GENOMIC DNA]</scope>
    <source>
        <strain evidence="5 6">CH446_14T</strain>
    </source>
</reference>
<sequence>MKKWLGSAGVCIESGRLLMVLQGAPDEEKRWSVPSGGQEQGESSEDCCIREVFEETGYLAEIIRPLFVKETEFSEVSYFEIKIAGGTPVIQDPDGLIYDISWIGAEELECIPLCFPEDREFLLKLFGKQELLEEV</sequence>
<dbReference type="AlphaFoldDB" id="A0A5D4RKT2"/>
<dbReference type="CDD" id="cd02883">
    <property type="entry name" value="NUDIX_Hydrolase"/>
    <property type="match status" value="1"/>
</dbReference>
<dbReference type="GO" id="GO:0016787">
    <property type="term" value="F:hydrolase activity"/>
    <property type="evidence" value="ECO:0007669"/>
    <property type="project" value="UniProtKB-KW"/>
</dbReference>
<organism evidence="5 6">
    <name type="scientific">Bacillus infantis</name>
    <dbReference type="NCBI Taxonomy" id="324767"/>
    <lineage>
        <taxon>Bacteria</taxon>
        <taxon>Bacillati</taxon>
        <taxon>Bacillota</taxon>
        <taxon>Bacilli</taxon>
        <taxon>Bacillales</taxon>
        <taxon>Bacillaceae</taxon>
        <taxon>Bacillus</taxon>
    </lineage>
</organism>
<dbReference type="InterPro" id="IPR020084">
    <property type="entry name" value="NUDIX_hydrolase_CS"/>
</dbReference>
<evidence type="ECO:0000259" key="4">
    <source>
        <dbReference type="PROSITE" id="PS51462"/>
    </source>
</evidence>
<evidence type="ECO:0000313" key="5">
    <source>
        <dbReference type="EMBL" id="TYS51917.1"/>
    </source>
</evidence>
<evidence type="ECO:0000256" key="2">
    <source>
        <dbReference type="ARBA" id="ARBA00022801"/>
    </source>
</evidence>
<dbReference type="Pfam" id="PF00293">
    <property type="entry name" value="NUDIX"/>
    <property type="match status" value="1"/>
</dbReference>
<dbReference type="Gene3D" id="3.90.79.10">
    <property type="entry name" value="Nucleoside Triphosphate Pyrophosphohydrolase"/>
    <property type="match status" value="1"/>
</dbReference>
<dbReference type="PROSITE" id="PS51462">
    <property type="entry name" value="NUDIX"/>
    <property type="match status" value="1"/>
</dbReference>
<accession>A0A5D4RKT2</accession>
<evidence type="ECO:0000256" key="3">
    <source>
        <dbReference type="RuleBase" id="RU003476"/>
    </source>
</evidence>
<name>A0A5D4RKT2_9BACI</name>
<comment type="cofactor">
    <cofactor evidence="1">
        <name>Mg(2+)</name>
        <dbReference type="ChEBI" id="CHEBI:18420"/>
    </cofactor>
</comment>
<dbReference type="Proteomes" id="UP000322139">
    <property type="component" value="Unassembled WGS sequence"/>
</dbReference>
<proteinExistence type="inferred from homology"/>
<protein>
    <submittedName>
        <fullName evidence="5">NUDIX domain-containing protein</fullName>
    </submittedName>
</protein>
<keyword evidence="2 3" id="KW-0378">Hydrolase</keyword>
<dbReference type="PANTHER" id="PTHR43046">
    <property type="entry name" value="GDP-MANNOSE MANNOSYL HYDROLASE"/>
    <property type="match status" value="1"/>
</dbReference>
<evidence type="ECO:0000313" key="6">
    <source>
        <dbReference type="Proteomes" id="UP000322139"/>
    </source>
</evidence>
<dbReference type="EMBL" id="VTER01000001">
    <property type="protein sequence ID" value="TYS51917.1"/>
    <property type="molecule type" value="Genomic_DNA"/>
</dbReference>
<gene>
    <name evidence="5" type="ORF">FZD51_00245</name>
</gene>
<evidence type="ECO:0000256" key="1">
    <source>
        <dbReference type="ARBA" id="ARBA00001946"/>
    </source>
</evidence>
<comment type="caution">
    <text evidence="5">The sequence shown here is derived from an EMBL/GenBank/DDBJ whole genome shotgun (WGS) entry which is preliminary data.</text>
</comment>
<dbReference type="RefSeq" id="WP_148972907.1">
    <property type="nucleotide sequence ID" value="NZ_VTER01000001.1"/>
</dbReference>
<dbReference type="InterPro" id="IPR020476">
    <property type="entry name" value="Nudix_hydrolase"/>
</dbReference>
<dbReference type="InterPro" id="IPR000086">
    <property type="entry name" value="NUDIX_hydrolase_dom"/>
</dbReference>
<dbReference type="PRINTS" id="PR00502">
    <property type="entry name" value="NUDIXFAMILY"/>
</dbReference>
<dbReference type="PANTHER" id="PTHR43046:SF2">
    <property type="entry name" value="8-OXO-DGTP DIPHOSPHATASE-RELATED"/>
    <property type="match status" value="1"/>
</dbReference>
<comment type="similarity">
    <text evidence="3">Belongs to the Nudix hydrolase family.</text>
</comment>
<dbReference type="PROSITE" id="PS00893">
    <property type="entry name" value="NUDIX_BOX"/>
    <property type="match status" value="1"/>
</dbReference>